<feature type="compositionally biased region" description="Acidic residues" evidence="1">
    <location>
        <begin position="117"/>
        <end position="136"/>
    </location>
</feature>
<dbReference type="Proteomes" id="UP001497480">
    <property type="component" value="Unassembled WGS sequence"/>
</dbReference>
<feature type="compositionally biased region" description="Polar residues" evidence="1">
    <location>
        <begin position="11"/>
        <end position="24"/>
    </location>
</feature>
<evidence type="ECO:0000256" key="1">
    <source>
        <dbReference type="SAM" id="MobiDB-lite"/>
    </source>
</evidence>
<keyword evidence="3" id="KW-1185">Reference proteome</keyword>
<sequence length="194" mass="22513">MNRKGFGLKSQARSSAKQEQTKISATRAIDNHQTMSTSTRAIDNNQTMSTSTSNVQNKNQDQRVNPFQKRHFTTIIGSQAKGAMDEQIYKKKKITKKCPSMSLDDFLNHNKEREDEHEGEDEQEEGVQECEDREENDEVYEVGEYINHQNEQGDETAKSFDRQLDAYSIDENESRFSILDYDYILLNSSEYNYI</sequence>
<name>A0AAV1Y6S0_LUPLU</name>
<comment type="caution">
    <text evidence="2">The sequence shown here is derived from an EMBL/GenBank/DDBJ whole genome shotgun (WGS) entry which is preliminary data.</text>
</comment>
<accession>A0AAV1Y6S0</accession>
<feature type="region of interest" description="Disordered" evidence="1">
    <location>
        <begin position="101"/>
        <end position="136"/>
    </location>
</feature>
<organism evidence="2 3">
    <name type="scientific">Lupinus luteus</name>
    <name type="common">European yellow lupine</name>
    <dbReference type="NCBI Taxonomy" id="3873"/>
    <lineage>
        <taxon>Eukaryota</taxon>
        <taxon>Viridiplantae</taxon>
        <taxon>Streptophyta</taxon>
        <taxon>Embryophyta</taxon>
        <taxon>Tracheophyta</taxon>
        <taxon>Spermatophyta</taxon>
        <taxon>Magnoliopsida</taxon>
        <taxon>eudicotyledons</taxon>
        <taxon>Gunneridae</taxon>
        <taxon>Pentapetalae</taxon>
        <taxon>rosids</taxon>
        <taxon>fabids</taxon>
        <taxon>Fabales</taxon>
        <taxon>Fabaceae</taxon>
        <taxon>Papilionoideae</taxon>
        <taxon>50 kb inversion clade</taxon>
        <taxon>genistoids sensu lato</taxon>
        <taxon>core genistoids</taxon>
        <taxon>Genisteae</taxon>
        <taxon>Lupinus</taxon>
    </lineage>
</organism>
<feature type="compositionally biased region" description="Basic and acidic residues" evidence="1">
    <location>
        <begin position="106"/>
        <end position="116"/>
    </location>
</feature>
<dbReference type="EMBL" id="CAXHTB010000021">
    <property type="protein sequence ID" value="CAL0328750.1"/>
    <property type="molecule type" value="Genomic_DNA"/>
</dbReference>
<feature type="region of interest" description="Disordered" evidence="1">
    <location>
        <begin position="1"/>
        <end position="67"/>
    </location>
</feature>
<evidence type="ECO:0000313" key="3">
    <source>
        <dbReference type="Proteomes" id="UP001497480"/>
    </source>
</evidence>
<proteinExistence type="predicted"/>
<evidence type="ECO:0000313" key="2">
    <source>
        <dbReference type="EMBL" id="CAL0328750.1"/>
    </source>
</evidence>
<protein>
    <submittedName>
        <fullName evidence="2">Uncharacterized protein</fullName>
    </submittedName>
</protein>
<feature type="compositionally biased region" description="Polar residues" evidence="1">
    <location>
        <begin position="31"/>
        <end position="65"/>
    </location>
</feature>
<gene>
    <name evidence="2" type="ORF">LLUT_LOCUS29810</name>
</gene>
<dbReference type="AlphaFoldDB" id="A0AAV1Y6S0"/>
<reference evidence="2 3" key="1">
    <citation type="submission" date="2024-03" db="EMBL/GenBank/DDBJ databases">
        <authorList>
            <person name="Martinez-Hernandez J."/>
        </authorList>
    </citation>
    <scope>NUCLEOTIDE SEQUENCE [LARGE SCALE GENOMIC DNA]</scope>
</reference>